<evidence type="ECO:0000313" key="6">
    <source>
        <dbReference type="Proteomes" id="UP000679789"/>
    </source>
</evidence>
<dbReference type="RefSeq" id="WP_013035033.1">
    <property type="nucleotide sequence ID" value="NZ_JAERQU010000015.1"/>
</dbReference>
<dbReference type="EMBL" id="JAERQX010000015">
    <property type="protein sequence ID" value="MBS8133288.1"/>
    <property type="molecule type" value="Genomic_DNA"/>
</dbReference>
<organism evidence="5 6">
    <name type="scientific">Haloferax volcanii</name>
    <name type="common">Halobacterium volcanii</name>
    <dbReference type="NCBI Taxonomy" id="2246"/>
    <lineage>
        <taxon>Archaea</taxon>
        <taxon>Methanobacteriati</taxon>
        <taxon>Methanobacteriota</taxon>
        <taxon>Stenosarchaea group</taxon>
        <taxon>Halobacteria</taxon>
        <taxon>Halobacteriales</taxon>
        <taxon>Haloferacaceae</taxon>
        <taxon>Haloferax</taxon>
    </lineage>
</organism>
<feature type="region of interest" description="Disordered" evidence="1">
    <location>
        <begin position="698"/>
        <end position="717"/>
    </location>
</feature>
<dbReference type="NCBIfam" id="TIGR02591">
    <property type="entry name" value="cas_Csh1"/>
    <property type="match status" value="1"/>
</dbReference>
<evidence type="ECO:0000313" key="4">
    <source>
        <dbReference type="EMBL" id="MBS8129423.1"/>
    </source>
</evidence>
<evidence type="ECO:0000313" key="2">
    <source>
        <dbReference type="EMBL" id="MBS8120519.1"/>
    </source>
</evidence>
<dbReference type="Pfam" id="PF09484">
    <property type="entry name" value="Cas_TM1802"/>
    <property type="match status" value="1"/>
</dbReference>
<dbReference type="EMBL" id="JAERQV010000015">
    <property type="protein sequence ID" value="MBS8125556.1"/>
    <property type="molecule type" value="Genomic_DNA"/>
</dbReference>
<feature type="region of interest" description="Disordered" evidence="1">
    <location>
        <begin position="263"/>
        <end position="283"/>
    </location>
</feature>
<dbReference type="Proteomes" id="UP000676028">
    <property type="component" value="Unassembled WGS sequence"/>
</dbReference>
<reference evidence="5" key="1">
    <citation type="journal article" date="2021" name="Nat. Microbiol.">
        <title>Cell division in the archaeon Haloferax volcanii relies on two FtsZ proteins with distinct functions in division ring assembly and constriction.</title>
        <authorList>
            <person name="Liao Y."/>
            <person name="Ithurbide S."/>
            <person name="Evenhuis C."/>
            <person name="Loewe J."/>
            <person name="Duggin I.G."/>
        </authorList>
    </citation>
    <scope>NUCLEOTIDE SEQUENCE</scope>
    <source>
        <strain evidence="2">H98</strain>
        <strain evidence="5">ID112 - delta_ftsZ1_delta_ftsZ2</strain>
        <strain evidence="3">ID76 - delta_ftsZ1</strain>
        <strain evidence="4">ID77 - delta_ftsZ2</strain>
    </source>
</reference>
<dbReference type="Proteomes" id="UP000679371">
    <property type="component" value="Unassembled WGS sequence"/>
</dbReference>
<dbReference type="InterPro" id="IPR013389">
    <property type="entry name" value="CRISPR-assoc_prot_Cas8b"/>
</dbReference>
<dbReference type="Proteomes" id="UP000679789">
    <property type="component" value="Unassembled WGS sequence"/>
</dbReference>
<gene>
    <name evidence="5" type="primary">cas8b</name>
    <name evidence="2" type="ORF">JK351_15315</name>
    <name evidence="5" type="ORF">JK352_15440</name>
    <name evidence="4" type="ORF">JK353_15445</name>
    <name evidence="3" type="ORF">JK354_15450</name>
</gene>
<sequence length="717" mass="79352">MTGPDIDDFENALNAFWHGRPPASLEDVMALYGVLAVAESGGELYGTDSKLEPFVDDGRLVTIDIDLTGETPNVSDPKVDTLRVEDVSKLRYAHKSSGRGAKYSLTQIGSKNGNDAEGVASTILGRVRSWTTQDSVRSVTGEDGHPDGWIVEELAAVFEKGSDTLEALEEAIKALLPPDESLPTVITVRLRLDAGRLSHGEESGPRWFWPAELDVLEEAMKRYATANAADKNVESGDGISEGESVGLVTDRVERVVGTPDNPIGVFSVKHPDAQPGLRQDQSWRNYPVGADTAMLFSKGQDLVETCVLRRGGVETYALPYFAGELTPLKAQSLYGAIQSLDRESDYDDSGGSPLARVTYELRESDDETLQELAKTELRFYTITLPIGDDKNVIAEEPAAPVYWVSELADALAQTVHGPTLNPERGGFAPYDNWSLLELATEDFEESRKFGFYRIVGHQFTDSAFAYRGDDEDDDFRRVVDHRLIAGVPLDASMLFDEYLRRYHDESEGGDLPPHQIVAQQLVHLETLSRAGLLNGLDVPIEPPTMTTETETETDFDTTSLPAIREHRLESFLDRPLFEAPARRAAALAGVLVGQVSWHQESERNVGRPLDAQTKGDQLTKNSLENALTSALEKAKVYALDSEYRSDRDMLFPETVDRLLETTEDMPSAWPIEKRELQFCYVLGHAHGRRSMPVAFDLHEKEDEDDQDTEEPAESTTN</sequence>
<feature type="compositionally biased region" description="Acidic residues" evidence="1">
    <location>
        <begin position="701"/>
        <end position="717"/>
    </location>
</feature>
<evidence type="ECO:0000313" key="5">
    <source>
        <dbReference type="EMBL" id="MBS8133288.1"/>
    </source>
</evidence>
<protein>
    <submittedName>
        <fullName evidence="5">Type I-B CRISPR-associated protein Cas8b/Csh1</fullName>
    </submittedName>
</protein>
<dbReference type="InterPro" id="IPR013420">
    <property type="entry name" value="CRISPR-assoc_prot_Cas8b/Csh1_C"/>
</dbReference>
<dbReference type="GeneID" id="8923271"/>
<proteinExistence type="predicted"/>
<comment type="caution">
    <text evidence="5">The sequence shown here is derived from an EMBL/GenBank/DDBJ whole genome shotgun (WGS) entry which is preliminary data.</text>
</comment>
<dbReference type="OMA" id="SAVMPHQ"/>
<dbReference type="Proteomes" id="UP000678484">
    <property type="component" value="Unassembled WGS sequence"/>
</dbReference>
<evidence type="ECO:0000313" key="3">
    <source>
        <dbReference type="EMBL" id="MBS8125556.1"/>
    </source>
</evidence>
<evidence type="ECO:0000256" key="1">
    <source>
        <dbReference type="SAM" id="MobiDB-lite"/>
    </source>
</evidence>
<name>A0A8T5D273_HALVO</name>
<dbReference type="EMBL" id="JAERQW010000015">
    <property type="protein sequence ID" value="MBS8129423.1"/>
    <property type="molecule type" value="Genomic_DNA"/>
</dbReference>
<dbReference type="AlphaFoldDB" id="A0A8T5D273"/>
<dbReference type="EMBL" id="JAERQU010000015">
    <property type="protein sequence ID" value="MBS8120519.1"/>
    <property type="molecule type" value="Genomic_DNA"/>
</dbReference>
<accession>A0A8T5D273</accession>